<reference evidence="1 2" key="1">
    <citation type="submission" date="2009-04" db="EMBL/GenBank/DDBJ databases">
        <authorList>
            <person name="Qin X."/>
            <person name="Bachman B."/>
            <person name="Battles P."/>
            <person name="Bell A."/>
            <person name="Bess C."/>
            <person name="Bickham C."/>
            <person name="Chaboub L."/>
            <person name="Chen D."/>
            <person name="Coyle M."/>
            <person name="Deiros D.R."/>
            <person name="Dinh H."/>
            <person name="Forbes L."/>
            <person name="Fowler G."/>
            <person name="Francisco L."/>
            <person name="Fu Q."/>
            <person name="Gubbala S."/>
            <person name="Hale W."/>
            <person name="Han Y."/>
            <person name="Hemphill L."/>
            <person name="Highlander S.K."/>
            <person name="Hirani K."/>
            <person name="Hogues M."/>
            <person name="Jackson L."/>
            <person name="Jakkamsetti A."/>
            <person name="Javaid M."/>
            <person name="Jiang H."/>
            <person name="Korchina V."/>
            <person name="Kovar C."/>
            <person name="Lara F."/>
            <person name="Lee S."/>
            <person name="Mata R."/>
            <person name="Mathew T."/>
            <person name="Moen C."/>
            <person name="Morales K."/>
            <person name="Munidasa M."/>
            <person name="Nazareth L."/>
            <person name="Ngo R."/>
            <person name="Nguyen L."/>
            <person name="Okwuonu G."/>
            <person name="Ongeri F."/>
            <person name="Patil S."/>
            <person name="Petrosino J."/>
            <person name="Pham C."/>
            <person name="Pham P."/>
            <person name="Pu L.-L."/>
            <person name="Puazo M."/>
            <person name="Raj R."/>
            <person name="Reid J."/>
            <person name="Rouhana J."/>
            <person name="Saada N."/>
            <person name="Shang Y."/>
            <person name="Simmons D."/>
            <person name="Thornton R."/>
            <person name="Warren J."/>
            <person name="Weissenberger G."/>
            <person name="Zhang J."/>
            <person name="Zhang L."/>
            <person name="Zhou C."/>
            <person name="Zhu D."/>
            <person name="Muzny D."/>
            <person name="Worley K."/>
            <person name="Gibbs R."/>
        </authorList>
    </citation>
    <scope>NUCLEOTIDE SEQUENCE [LARGE SCALE GENOMIC DNA]</scope>
    <source>
        <strain evidence="1 2">ATCC 33313</strain>
    </source>
</reference>
<accession>C5R7X8</accession>
<dbReference type="HOGENOM" id="CLU_203873_1_0_9"/>
<dbReference type="AlphaFoldDB" id="C5R7X8"/>
<evidence type="ECO:0000313" key="2">
    <source>
        <dbReference type="Proteomes" id="UP000004528"/>
    </source>
</evidence>
<comment type="caution">
    <text evidence="1">The sequence shown here is derived from an EMBL/GenBank/DDBJ whole genome shotgun (WGS) entry which is preliminary data.</text>
</comment>
<proteinExistence type="predicted"/>
<gene>
    <name evidence="1" type="ORF">HMPREF0877_0073</name>
</gene>
<sequence>MEVARMVSLAICIAIVLGALGKFAINLAKAYEIKKNADKP</sequence>
<keyword evidence="2" id="KW-1185">Reference proteome</keyword>
<dbReference type="EMBL" id="ACKU01000002">
    <property type="protein sequence ID" value="EER75766.1"/>
    <property type="molecule type" value="Genomic_DNA"/>
</dbReference>
<dbReference type="Proteomes" id="UP000004528">
    <property type="component" value="Unassembled WGS sequence"/>
</dbReference>
<organism evidence="1 2">
    <name type="scientific">Weissella paramesenteroides ATCC 33313</name>
    <dbReference type="NCBI Taxonomy" id="585506"/>
    <lineage>
        <taxon>Bacteria</taxon>
        <taxon>Bacillati</taxon>
        <taxon>Bacillota</taxon>
        <taxon>Bacilli</taxon>
        <taxon>Lactobacillales</taxon>
        <taxon>Lactobacillaceae</taxon>
        <taxon>Weissella</taxon>
    </lineage>
</organism>
<evidence type="ECO:0000313" key="1">
    <source>
        <dbReference type="EMBL" id="EER75766.1"/>
    </source>
</evidence>
<protein>
    <submittedName>
        <fullName evidence="1">Uncharacterized protein</fullName>
    </submittedName>
</protein>
<name>C5R7X8_WEIPA</name>